<dbReference type="AlphaFoldDB" id="A0A6B0V461"/>
<evidence type="ECO:0000256" key="2">
    <source>
        <dbReference type="SAM" id="SignalP"/>
    </source>
</evidence>
<accession>A0A6B0V461</accession>
<feature type="region of interest" description="Disordered" evidence="1">
    <location>
        <begin position="199"/>
        <end position="218"/>
    </location>
</feature>
<proteinExistence type="predicted"/>
<feature type="signal peptide" evidence="2">
    <location>
        <begin position="1"/>
        <end position="18"/>
    </location>
</feature>
<sequence length="218" mass="25249">MRTFMGAILFSLLILGLSNKPSPVKPRKTRRSQGNTLNIAYLLDKNEFDNSKFPEVRHWLERVHNKAQEELKKTEHVNIQLNITEINEASEELSRRLKAWLNEGHVYGGWILGFVKNESMKRTANPHIICVLTRHTIYNEWESGMLAYSLHQNLCTSMVPMILTYKENEVDQSGKRLSELIRNSTTSDFKEALNGCKMKKPNFGGGRRLRHSQKERLP</sequence>
<dbReference type="EMBL" id="GIFC01014418">
    <property type="protein sequence ID" value="MXU96501.1"/>
    <property type="molecule type" value="Transcribed_RNA"/>
</dbReference>
<evidence type="ECO:0000313" key="3">
    <source>
        <dbReference type="EMBL" id="MXU96501.1"/>
    </source>
</evidence>
<protein>
    <submittedName>
        <fullName evidence="3">Putative lipocalin</fullName>
    </submittedName>
</protein>
<feature type="chain" id="PRO_5025438258" evidence="2">
    <location>
        <begin position="19"/>
        <end position="218"/>
    </location>
</feature>
<evidence type="ECO:0000256" key="1">
    <source>
        <dbReference type="SAM" id="MobiDB-lite"/>
    </source>
</evidence>
<reference evidence="3" key="1">
    <citation type="submission" date="2019-12" db="EMBL/GenBank/DDBJ databases">
        <title>An insight into the sialome of adult female Ixodes ricinus ticks feeding for 6 days.</title>
        <authorList>
            <person name="Perner J."/>
            <person name="Ribeiro J.M.C."/>
        </authorList>
    </citation>
    <scope>NUCLEOTIDE SEQUENCE</scope>
    <source>
        <strain evidence="3">Semi-engorged</strain>
        <tissue evidence="3">Salivary glands</tissue>
    </source>
</reference>
<organism evidence="3">
    <name type="scientific">Ixodes ricinus</name>
    <name type="common">Common tick</name>
    <name type="synonym">Acarus ricinus</name>
    <dbReference type="NCBI Taxonomy" id="34613"/>
    <lineage>
        <taxon>Eukaryota</taxon>
        <taxon>Metazoa</taxon>
        <taxon>Ecdysozoa</taxon>
        <taxon>Arthropoda</taxon>
        <taxon>Chelicerata</taxon>
        <taxon>Arachnida</taxon>
        <taxon>Acari</taxon>
        <taxon>Parasitiformes</taxon>
        <taxon>Ixodida</taxon>
        <taxon>Ixodoidea</taxon>
        <taxon>Ixodidae</taxon>
        <taxon>Ixodinae</taxon>
        <taxon>Ixodes</taxon>
    </lineage>
</organism>
<name>A0A6B0V461_IXORI</name>
<keyword evidence="2" id="KW-0732">Signal</keyword>